<feature type="region of interest" description="Disordered" evidence="1">
    <location>
        <begin position="144"/>
        <end position="170"/>
    </location>
</feature>
<dbReference type="EMBL" id="JAWQEG010004639">
    <property type="protein sequence ID" value="KAK3860753.1"/>
    <property type="molecule type" value="Genomic_DNA"/>
</dbReference>
<protein>
    <submittedName>
        <fullName evidence="2">Uncharacterized protein</fullName>
    </submittedName>
</protein>
<evidence type="ECO:0000313" key="3">
    <source>
        <dbReference type="Proteomes" id="UP001286313"/>
    </source>
</evidence>
<comment type="caution">
    <text evidence="2">The sequence shown here is derived from an EMBL/GenBank/DDBJ whole genome shotgun (WGS) entry which is preliminary data.</text>
</comment>
<evidence type="ECO:0000313" key="2">
    <source>
        <dbReference type="EMBL" id="KAK3860753.1"/>
    </source>
</evidence>
<gene>
    <name evidence="2" type="ORF">Pcinc_033222</name>
</gene>
<dbReference type="AlphaFoldDB" id="A0AAE1K1U0"/>
<keyword evidence="3" id="KW-1185">Reference proteome</keyword>
<sequence length="275" mass="30956">MIRLLQIGAVPLVFTSDKDHDECCCGRCHIINTQDHWTYPIKTHGVETMPDVILSNIPPTTTTTTTSPLPASLSHTCLPAIPLPTLTPTDNPCTHLPVPDVTQEGVRVWVEHNVMMKACVGLLCDHHPQPHLATLPNLACPFTSHHQQHQDNGDRQQGRHTTGQGRNEHQLKWKQEGQLLRMMADNFDWTMNSPNTNPIPDHWCRQSTPPDSCLTKRHFSSSLTICVLSLSIHLFISCLSHTLHIPTPPQQPLPHITLPRLHRNSHAIEFVRSKM</sequence>
<name>A0AAE1K1U0_PETCI</name>
<dbReference type="Proteomes" id="UP001286313">
    <property type="component" value="Unassembled WGS sequence"/>
</dbReference>
<reference evidence="2" key="1">
    <citation type="submission" date="2023-10" db="EMBL/GenBank/DDBJ databases">
        <title>Genome assemblies of two species of porcelain crab, Petrolisthes cinctipes and Petrolisthes manimaculis (Anomura: Porcellanidae).</title>
        <authorList>
            <person name="Angst P."/>
        </authorList>
    </citation>
    <scope>NUCLEOTIDE SEQUENCE</scope>
    <source>
        <strain evidence="2">PB745_01</strain>
        <tissue evidence="2">Gill</tissue>
    </source>
</reference>
<accession>A0AAE1K1U0</accession>
<organism evidence="2 3">
    <name type="scientific">Petrolisthes cinctipes</name>
    <name type="common">Flat porcelain crab</name>
    <dbReference type="NCBI Taxonomy" id="88211"/>
    <lineage>
        <taxon>Eukaryota</taxon>
        <taxon>Metazoa</taxon>
        <taxon>Ecdysozoa</taxon>
        <taxon>Arthropoda</taxon>
        <taxon>Crustacea</taxon>
        <taxon>Multicrustacea</taxon>
        <taxon>Malacostraca</taxon>
        <taxon>Eumalacostraca</taxon>
        <taxon>Eucarida</taxon>
        <taxon>Decapoda</taxon>
        <taxon>Pleocyemata</taxon>
        <taxon>Anomura</taxon>
        <taxon>Galatheoidea</taxon>
        <taxon>Porcellanidae</taxon>
        <taxon>Petrolisthes</taxon>
    </lineage>
</organism>
<evidence type="ECO:0000256" key="1">
    <source>
        <dbReference type="SAM" id="MobiDB-lite"/>
    </source>
</evidence>
<proteinExistence type="predicted"/>
<feature type="compositionally biased region" description="Basic and acidic residues" evidence="1">
    <location>
        <begin position="148"/>
        <end position="157"/>
    </location>
</feature>